<evidence type="ECO:0000256" key="1">
    <source>
        <dbReference type="SAM" id="Phobius"/>
    </source>
</evidence>
<keyword evidence="1" id="KW-0812">Transmembrane</keyword>
<dbReference type="RefSeq" id="WP_115992164.1">
    <property type="nucleotide sequence ID" value="NZ_QRDY01000003.1"/>
</dbReference>
<feature type="transmembrane region" description="Helical" evidence="1">
    <location>
        <begin position="311"/>
        <end position="327"/>
    </location>
</feature>
<protein>
    <recommendedName>
        <fullName evidence="4">Spore germination protein</fullName>
    </recommendedName>
</protein>
<evidence type="ECO:0000313" key="2">
    <source>
        <dbReference type="EMBL" id="RED64072.1"/>
    </source>
</evidence>
<keyword evidence="1" id="KW-1133">Transmembrane helix</keyword>
<feature type="transmembrane region" description="Helical" evidence="1">
    <location>
        <begin position="5"/>
        <end position="26"/>
    </location>
</feature>
<dbReference type="Proteomes" id="UP000256869">
    <property type="component" value="Unassembled WGS sequence"/>
</dbReference>
<feature type="transmembrane region" description="Helical" evidence="1">
    <location>
        <begin position="339"/>
        <end position="360"/>
    </location>
</feature>
<reference evidence="2 3" key="1">
    <citation type="submission" date="2018-07" db="EMBL/GenBank/DDBJ databases">
        <title>Genomic Encyclopedia of Type Strains, Phase III (KMG-III): the genomes of soil and plant-associated and newly described type strains.</title>
        <authorList>
            <person name="Whitman W."/>
        </authorList>
    </citation>
    <scope>NUCLEOTIDE SEQUENCE [LARGE SCALE GENOMIC DNA]</scope>
    <source>
        <strain evidence="2 3">CECT 8236</strain>
    </source>
</reference>
<feature type="transmembrane region" description="Helical" evidence="1">
    <location>
        <begin position="110"/>
        <end position="128"/>
    </location>
</feature>
<sequence length="379" mass="43504">MSRYFYYHVIYVGLINVMLFVPWTLVQHRFDGAVSAMAIAVVLGTFVAYATTSLYLRFPQKSLPDILNSLLPRWLALTINLLASTLWILAGILVIYSYSATIQQFFNPDMNPYLFLLLMTAAGVWGASRCTRSVQFAQEIMLLISAPLIIMILFKAVFNPWLDWDAIRVTAGYIRTPPSFVSLCAATFVFAGYNTLAVFNRLLPQGTQIRYRWIIPLFCTFFLLVSFFVPIGFHGTVGVAQYLYIWSVTADSMIMEYGFVYRVLYIFLLLYTALSLMFAMNTWHTAMEFLKACRPKYKPDPDEYPTPKINWLINIGFAALTFAYAIWTNEQRNQLVNQFWLIARTFSDITSVVLLSFLVWKTTRRRRSQIPSDAAAPES</sequence>
<proteinExistence type="predicted"/>
<evidence type="ECO:0008006" key="4">
    <source>
        <dbReference type="Google" id="ProtNLM"/>
    </source>
</evidence>
<keyword evidence="3" id="KW-1185">Reference proteome</keyword>
<comment type="caution">
    <text evidence="2">The sequence shown here is derived from an EMBL/GenBank/DDBJ whole genome shotgun (WGS) entry which is preliminary data.</text>
</comment>
<feature type="transmembrane region" description="Helical" evidence="1">
    <location>
        <begin position="264"/>
        <end position="290"/>
    </location>
</feature>
<gene>
    <name evidence="2" type="ORF">DFP95_103313</name>
</gene>
<dbReference type="OrthoDB" id="2930450at2"/>
<name>A0A3D9IQQ2_9BACL</name>
<feature type="transmembrane region" description="Helical" evidence="1">
    <location>
        <begin position="32"/>
        <end position="56"/>
    </location>
</feature>
<feature type="transmembrane region" description="Helical" evidence="1">
    <location>
        <begin position="77"/>
        <end position="98"/>
    </location>
</feature>
<accession>A0A3D9IQQ2</accession>
<dbReference type="EMBL" id="QRDY01000003">
    <property type="protein sequence ID" value="RED64072.1"/>
    <property type="molecule type" value="Genomic_DNA"/>
</dbReference>
<organism evidence="2 3">
    <name type="scientific">Cohnella lupini</name>
    <dbReference type="NCBI Taxonomy" id="1294267"/>
    <lineage>
        <taxon>Bacteria</taxon>
        <taxon>Bacillati</taxon>
        <taxon>Bacillota</taxon>
        <taxon>Bacilli</taxon>
        <taxon>Bacillales</taxon>
        <taxon>Paenibacillaceae</taxon>
        <taxon>Cohnella</taxon>
    </lineage>
</organism>
<keyword evidence="1" id="KW-0472">Membrane</keyword>
<evidence type="ECO:0000313" key="3">
    <source>
        <dbReference type="Proteomes" id="UP000256869"/>
    </source>
</evidence>
<feature type="transmembrane region" description="Helical" evidence="1">
    <location>
        <begin position="140"/>
        <end position="158"/>
    </location>
</feature>
<feature type="transmembrane region" description="Helical" evidence="1">
    <location>
        <begin position="211"/>
        <end position="244"/>
    </location>
</feature>
<dbReference type="AlphaFoldDB" id="A0A3D9IQQ2"/>
<feature type="transmembrane region" description="Helical" evidence="1">
    <location>
        <begin position="178"/>
        <end position="199"/>
    </location>
</feature>